<dbReference type="AlphaFoldDB" id="A0AAW0LYY9"/>
<evidence type="ECO:0000313" key="6">
    <source>
        <dbReference type="EMBL" id="KAK7856554.1"/>
    </source>
</evidence>
<dbReference type="Gene3D" id="1.20.140.40">
    <property type="entry name" value="Invertase/pectin methylesterase inhibitor family protein"/>
    <property type="match status" value="1"/>
</dbReference>
<dbReference type="Gramene" id="rna-CFP56_61169">
    <property type="protein sequence ID" value="cds-POE88955.1"/>
    <property type="gene ID" value="gene-CFP56_61169"/>
</dbReference>
<comment type="similarity">
    <text evidence="3">Belongs to the PMEI family.</text>
</comment>
<gene>
    <name evidence="6" type="primary">PMEI5_3</name>
    <name evidence="6" type="ORF">CFP56_022607</name>
</gene>
<dbReference type="InterPro" id="IPR034086">
    <property type="entry name" value="PMEI_plant"/>
</dbReference>
<dbReference type="InterPro" id="IPR035513">
    <property type="entry name" value="Invertase/methylesterase_inhib"/>
</dbReference>
<sequence length="179" mass="19699">MVSPISCLSILVSPLLVTSLFYQVSNAVNDTYLDSLCHKSTDYDLCKSTFAADDRTSTADLNGLLLISISANLNILETTIINRIPKILEILDDPQDKARLQNCSTDFSFALENLTGAYLASTLKNYTEAVRLATDAAFNNVECDNEYNTTHRPSPIADVPRTVGRLIFISYVIVGEIPE</sequence>
<proteinExistence type="inferred from homology"/>
<evidence type="ECO:0000259" key="5">
    <source>
        <dbReference type="SMART" id="SM00856"/>
    </source>
</evidence>
<dbReference type="Pfam" id="PF04043">
    <property type="entry name" value="PMEI"/>
    <property type="match status" value="1"/>
</dbReference>
<dbReference type="GO" id="GO:0046910">
    <property type="term" value="F:pectinesterase inhibitor activity"/>
    <property type="evidence" value="ECO:0007669"/>
    <property type="project" value="InterPro"/>
</dbReference>
<dbReference type="PANTHER" id="PTHR36710">
    <property type="entry name" value="PECTINESTERASE INHIBITOR-LIKE"/>
    <property type="match status" value="1"/>
</dbReference>
<keyword evidence="1 4" id="KW-0732">Signal</keyword>
<reference evidence="6 7" key="1">
    <citation type="journal article" date="2018" name="Sci. Data">
        <title>The draft genome sequence of cork oak.</title>
        <authorList>
            <person name="Ramos A.M."/>
            <person name="Usie A."/>
            <person name="Barbosa P."/>
            <person name="Barros P.M."/>
            <person name="Capote T."/>
            <person name="Chaves I."/>
            <person name="Simoes F."/>
            <person name="Abreu I."/>
            <person name="Carrasquinho I."/>
            <person name="Faro C."/>
            <person name="Guimaraes J.B."/>
            <person name="Mendonca D."/>
            <person name="Nobrega F."/>
            <person name="Rodrigues L."/>
            <person name="Saibo N.J.M."/>
            <person name="Varela M.C."/>
            <person name="Egas C."/>
            <person name="Matos J."/>
            <person name="Miguel C.M."/>
            <person name="Oliveira M.M."/>
            <person name="Ricardo C.P."/>
            <person name="Goncalves S."/>
        </authorList>
    </citation>
    <scope>NUCLEOTIDE SEQUENCE [LARGE SCALE GENOMIC DNA]</scope>
    <source>
        <strain evidence="7">cv. HL8</strain>
    </source>
</reference>
<protein>
    <submittedName>
        <fullName evidence="6">Pectinesterase inhibitor 5</fullName>
    </submittedName>
</protein>
<dbReference type="PANTHER" id="PTHR36710:SF18">
    <property type="entry name" value="PECTINESTERASE INHIBITOR 5-RELATED"/>
    <property type="match status" value="1"/>
</dbReference>
<keyword evidence="2" id="KW-1015">Disulfide bond</keyword>
<keyword evidence="7" id="KW-1185">Reference proteome</keyword>
<dbReference type="InterPro" id="IPR052421">
    <property type="entry name" value="PCW_Enzyme_Inhibitor"/>
</dbReference>
<evidence type="ECO:0000313" key="7">
    <source>
        <dbReference type="Proteomes" id="UP000237347"/>
    </source>
</evidence>
<feature type="chain" id="PRO_5043945595" evidence="4">
    <location>
        <begin position="28"/>
        <end position="179"/>
    </location>
</feature>
<name>A0AAW0LYY9_QUESU</name>
<comment type="caution">
    <text evidence="6">The sequence shown here is derived from an EMBL/GenBank/DDBJ whole genome shotgun (WGS) entry which is preliminary data.</text>
</comment>
<feature type="signal peptide" evidence="4">
    <location>
        <begin position="1"/>
        <end position="27"/>
    </location>
</feature>
<dbReference type="InterPro" id="IPR006501">
    <property type="entry name" value="Pectinesterase_inhib_dom"/>
</dbReference>
<feature type="domain" description="Pectinesterase inhibitor" evidence="5">
    <location>
        <begin position="28"/>
        <end position="173"/>
    </location>
</feature>
<evidence type="ECO:0000256" key="4">
    <source>
        <dbReference type="SAM" id="SignalP"/>
    </source>
</evidence>
<dbReference type="Proteomes" id="UP000237347">
    <property type="component" value="Unassembled WGS sequence"/>
</dbReference>
<dbReference type="CDD" id="cd15797">
    <property type="entry name" value="PMEI"/>
    <property type="match status" value="1"/>
</dbReference>
<organism evidence="6 7">
    <name type="scientific">Quercus suber</name>
    <name type="common">Cork oak</name>
    <dbReference type="NCBI Taxonomy" id="58331"/>
    <lineage>
        <taxon>Eukaryota</taxon>
        <taxon>Viridiplantae</taxon>
        <taxon>Streptophyta</taxon>
        <taxon>Embryophyta</taxon>
        <taxon>Tracheophyta</taxon>
        <taxon>Spermatophyta</taxon>
        <taxon>Magnoliopsida</taxon>
        <taxon>eudicotyledons</taxon>
        <taxon>Gunneridae</taxon>
        <taxon>Pentapetalae</taxon>
        <taxon>rosids</taxon>
        <taxon>fabids</taxon>
        <taxon>Fagales</taxon>
        <taxon>Fagaceae</taxon>
        <taxon>Quercus</taxon>
    </lineage>
</organism>
<dbReference type="SUPFAM" id="SSF101148">
    <property type="entry name" value="Plant invertase/pectin methylesterase inhibitor"/>
    <property type="match status" value="1"/>
</dbReference>
<dbReference type="SMART" id="SM00856">
    <property type="entry name" value="PMEI"/>
    <property type="match status" value="1"/>
</dbReference>
<evidence type="ECO:0000256" key="2">
    <source>
        <dbReference type="ARBA" id="ARBA00023157"/>
    </source>
</evidence>
<evidence type="ECO:0000256" key="3">
    <source>
        <dbReference type="ARBA" id="ARBA00038471"/>
    </source>
</evidence>
<evidence type="ECO:0000256" key="1">
    <source>
        <dbReference type="ARBA" id="ARBA00022729"/>
    </source>
</evidence>
<accession>A0AAW0LYY9</accession>
<dbReference type="NCBIfam" id="TIGR01614">
    <property type="entry name" value="PME_inhib"/>
    <property type="match status" value="1"/>
</dbReference>
<dbReference type="EMBL" id="PKMF04000035">
    <property type="protein sequence ID" value="KAK7856554.1"/>
    <property type="molecule type" value="Genomic_DNA"/>
</dbReference>